<accession>A0A9D2KVD9</accession>
<reference evidence="2" key="1">
    <citation type="journal article" date="2021" name="PeerJ">
        <title>Extensive microbial diversity within the chicken gut microbiome revealed by metagenomics and culture.</title>
        <authorList>
            <person name="Gilroy R."/>
            <person name="Ravi A."/>
            <person name="Getino M."/>
            <person name="Pursley I."/>
            <person name="Horton D.L."/>
            <person name="Alikhan N.F."/>
            <person name="Baker D."/>
            <person name="Gharbi K."/>
            <person name="Hall N."/>
            <person name="Watson M."/>
            <person name="Adriaenssens E.M."/>
            <person name="Foster-Nyarko E."/>
            <person name="Jarju S."/>
            <person name="Secka A."/>
            <person name="Antonio M."/>
            <person name="Oren A."/>
            <person name="Chaudhuri R.R."/>
            <person name="La Ragione R."/>
            <person name="Hildebrand F."/>
            <person name="Pallen M.J."/>
        </authorList>
    </citation>
    <scope>NUCLEOTIDE SEQUENCE</scope>
    <source>
        <strain evidence="2">ChiHjej12B11-9795</strain>
    </source>
</reference>
<reference evidence="2" key="2">
    <citation type="submission" date="2021-04" db="EMBL/GenBank/DDBJ databases">
        <authorList>
            <person name="Gilroy R."/>
        </authorList>
    </citation>
    <scope>NUCLEOTIDE SEQUENCE</scope>
    <source>
        <strain evidence="2">ChiHjej12B11-9795</strain>
    </source>
</reference>
<evidence type="ECO:0000313" key="3">
    <source>
        <dbReference type="Proteomes" id="UP000823862"/>
    </source>
</evidence>
<dbReference type="Proteomes" id="UP000823862">
    <property type="component" value="Unassembled WGS sequence"/>
</dbReference>
<name>A0A9D2KVD9_9BACE</name>
<feature type="region of interest" description="Disordered" evidence="1">
    <location>
        <begin position="1"/>
        <end position="82"/>
    </location>
</feature>
<feature type="compositionally biased region" description="Basic and acidic residues" evidence="1">
    <location>
        <begin position="39"/>
        <end position="62"/>
    </location>
</feature>
<dbReference type="Pfam" id="PF11888">
    <property type="entry name" value="DUF3408"/>
    <property type="match status" value="1"/>
</dbReference>
<evidence type="ECO:0000256" key="1">
    <source>
        <dbReference type="SAM" id="MobiDB-lite"/>
    </source>
</evidence>
<evidence type="ECO:0000313" key="2">
    <source>
        <dbReference type="EMBL" id="HJA85983.1"/>
    </source>
</evidence>
<protein>
    <submittedName>
        <fullName evidence="2">DUF3408 domain-containing protein</fullName>
    </submittedName>
</protein>
<dbReference type="EMBL" id="DWZI01000038">
    <property type="protein sequence ID" value="HJA85983.1"/>
    <property type="molecule type" value="Genomic_DNA"/>
</dbReference>
<feature type="compositionally biased region" description="Polar residues" evidence="1">
    <location>
        <begin position="63"/>
        <end position="74"/>
    </location>
</feature>
<proteinExistence type="predicted"/>
<sequence>MKGNTSQAMKDLLMQSAKQKEQEVKETTSVAANPETETTENKPSEMIEKTVEAEEKQPKDTAEPSSNEPATNANVRKRKFSDYLQDRKIKGNEVIRISSDTHRTLKRISTATGVSMYILASNILDIVCEEHNKEIQSLLKKYMSM</sequence>
<organism evidence="2 3">
    <name type="scientific">Candidatus Bacteroides avicola</name>
    <dbReference type="NCBI Taxonomy" id="2838468"/>
    <lineage>
        <taxon>Bacteria</taxon>
        <taxon>Pseudomonadati</taxon>
        <taxon>Bacteroidota</taxon>
        <taxon>Bacteroidia</taxon>
        <taxon>Bacteroidales</taxon>
        <taxon>Bacteroidaceae</taxon>
        <taxon>Bacteroides</taxon>
    </lineage>
</organism>
<dbReference type="InterPro" id="IPR021823">
    <property type="entry name" value="DUF3408"/>
</dbReference>
<dbReference type="AlphaFoldDB" id="A0A9D2KVD9"/>
<comment type="caution">
    <text evidence="2">The sequence shown here is derived from an EMBL/GenBank/DDBJ whole genome shotgun (WGS) entry which is preliminary data.</text>
</comment>
<gene>
    <name evidence="2" type="ORF">H9950_07325</name>
</gene>